<evidence type="ECO:0000256" key="1">
    <source>
        <dbReference type="SAM" id="MobiDB-lite"/>
    </source>
</evidence>
<name>D1NV17_9BIFI</name>
<comment type="caution">
    <text evidence="2">The sequence shown here is derived from an EMBL/GenBank/DDBJ whole genome shotgun (WGS) entry which is preliminary data.</text>
</comment>
<dbReference type="EMBL" id="ABXB03000003">
    <property type="protein sequence ID" value="EFA22668.1"/>
    <property type="molecule type" value="Genomic_DNA"/>
</dbReference>
<accession>D1NV17</accession>
<evidence type="ECO:0000313" key="2">
    <source>
        <dbReference type="EMBL" id="EFA22668.1"/>
    </source>
</evidence>
<feature type="region of interest" description="Disordered" evidence="1">
    <location>
        <begin position="1"/>
        <end position="21"/>
    </location>
</feature>
<evidence type="ECO:0000313" key="3">
    <source>
        <dbReference type="Proteomes" id="UP000003656"/>
    </source>
</evidence>
<reference evidence="2 3" key="1">
    <citation type="submission" date="2009-11" db="EMBL/GenBank/DDBJ databases">
        <authorList>
            <person name="Weinstock G."/>
            <person name="Sodergren E."/>
            <person name="Clifton S."/>
            <person name="Fulton L."/>
            <person name="Fulton B."/>
            <person name="Courtney L."/>
            <person name="Fronick C."/>
            <person name="Harrison M."/>
            <person name="Strong C."/>
            <person name="Farmer C."/>
            <person name="Delahaunty K."/>
            <person name="Markovic C."/>
            <person name="Hall O."/>
            <person name="Minx P."/>
            <person name="Tomlinson C."/>
            <person name="Mitreva M."/>
            <person name="Nelson J."/>
            <person name="Hou S."/>
            <person name="Wollam A."/>
            <person name="Pepin K.H."/>
            <person name="Johnson M."/>
            <person name="Bhonagiri V."/>
            <person name="Nash W.E."/>
            <person name="Warren W."/>
            <person name="Chinwalla A."/>
            <person name="Mardis E.R."/>
            <person name="Wilson R.K."/>
        </authorList>
    </citation>
    <scope>NUCLEOTIDE SEQUENCE [LARGE SCALE GENOMIC DNA]</scope>
    <source>
        <strain evidence="2 3">DSM 20093</strain>
    </source>
</reference>
<proteinExistence type="predicted"/>
<gene>
    <name evidence="2" type="ORF">BIFGAL_03695</name>
</gene>
<sequence length="46" mass="4938">MKEEGWCGKADVADSSGGDREGWVERALGWGGQEELRGVIVFDTPG</sequence>
<protein>
    <submittedName>
        <fullName evidence="2">Uncharacterized protein</fullName>
    </submittedName>
</protein>
<dbReference type="AlphaFoldDB" id="D1NV17"/>
<dbReference type="Proteomes" id="UP000003656">
    <property type="component" value="Unassembled WGS sequence"/>
</dbReference>
<organism evidence="2 3">
    <name type="scientific">Bifidobacterium gallicum DSM 20093 = LMG 11596</name>
    <dbReference type="NCBI Taxonomy" id="561180"/>
    <lineage>
        <taxon>Bacteria</taxon>
        <taxon>Bacillati</taxon>
        <taxon>Actinomycetota</taxon>
        <taxon>Actinomycetes</taxon>
        <taxon>Bifidobacteriales</taxon>
        <taxon>Bifidobacteriaceae</taxon>
        <taxon>Bifidobacterium</taxon>
    </lineage>
</organism>
<dbReference type="STRING" id="561180.BIFGAL_03695"/>